<feature type="region of interest" description="Disordered" evidence="8">
    <location>
        <begin position="487"/>
        <end position="666"/>
    </location>
</feature>
<evidence type="ECO:0000259" key="9">
    <source>
        <dbReference type="SMART" id="SM00829"/>
    </source>
</evidence>
<feature type="compositionally biased region" description="Low complexity" evidence="8">
    <location>
        <begin position="549"/>
        <end position="558"/>
    </location>
</feature>
<dbReference type="InterPro" id="IPR036291">
    <property type="entry name" value="NAD(P)-bd_dom_sf"/>
</dbReference>
<dbReference type="GO" id="GO:0006062">
    <property type="term" value="P:sorbitol catabolic process"/>
    <property type="evidence" value="ECO:0007669"/>
    <property type="project" value="TreeGrafter"/>
</dbReference>
<evidence type="ECO:0000313" key="10">
    <source>
        <dbReference type="EMBL" id="TFY67809.1"/>
    </source>
</evidence>
<reference evidence="10 11" key="1">
    <citation type="submission" date="2019-02" db="EMBL/GenBank/DDBJ databases">
        <title>Genome sequencing of the rare red list fungi Dentipellis fragilis.</title>
        <authorList>
            <person name="Buettner E."/>
            <person name="Kellner H."/>
        </authorList>
    </citation>
    <scope>NUCLEOTIDE SEQUENCE [LARGE SCALE GENOMIC DNA]</scope>
    <source>
        <strain evidence="10 11">DSM 105465</strain>
    </source>
</reference>
<keyword evidence="6" id="KW-0520">NAD</keyword>
<comment type="similarity">
    <text evidence="2 7">Belongs to the zinc-containing alcohol dehydrogenase family.</text>
</comment>
<evidence type="ECO:0000256" key="8">
    <source>
        <dbReference type="SAM" id="MobiDB-lite"/>
    </source>
</evidence>
<keyword evidence="5" id="KW-0560">Oxidoreductase</keyword>
<feature type="region of interest" description="Disordered" evidence="8">
    <location>
        <begin position="716"/>
        <end position="777"/>
    </location>
</feature>
<evidence type="ECO:0000256" key="6">
    <source>
        <dbReference type="ARBA" id="ARBA00023027"/>
    </source>
</evidence>
<comment type="caution">
    <text evidence="10">The sequence shown here is derived from an EMBL/GenBank/DDBJ whole genome shotgun (WGS) entry which is preliminary data.</text>
</comment>
<dbReference type="InterPro" id="IPR011032">
    <property type="entry name" value="GroES-like_sf"/>
</dbReference>
<keyword evidence="11" id="KW-1185">Reference proteome</keyword>
<keyword evidence="3 7" id="KW-0479">Metal-binding</keyword>
<dbReference type="InterPro" id="IPR020843">
    <property type="entry name" value="ER"/>
</dbReference>
<dbReference type="AlphaFoldDB" id="A0A4Y9Z346"/>
<evidence type="ECO:0000256" key="7">
    <source>
        <dbReference type="RuleBase" id="RU361277"/>
    </source>
</evidence>
<accession>A0A4Y9Z346</accession>
<dbReference type="InterPro" id="IPR013154">
    <property type="entry name" value="ADH-like_N"/>
</dbReference>
<feature type="compositionally biased region" description="Acidic residues" evidence="8">
    <location>
        <begin position="574"/>
        <end position="592"/>
    </location>
</feature>
<proteinExistence type="inferred from homology"/>
<dbReference type="InterPro" id="IPR002328">
    <property type="entry name" value="ADH_Zn_CS"/>
</dbReference>
<dbReference type="GO" id="GO:0003939">
    <property type="term" value="F:L-iditol 2-dehydrogenase (NAD+) activity"/>
    <property type="evidence" value="ECO:0007669"/>
    <property type="project" value="TreeGrafter"/>
</dbReference>
<dbReference type="Proteomes" id="UP000298327">
    <property type="component" value="Unassembled WGS sequence"/>
</dbReference>
<feature type="compositionally biased region" description="Low complexity" evidence="8">
    <location>
        <begin position="643"/>
        <end position="654"/>
    </location>
</feature>
<sequence length="818" mass="87970">MTNNPSFVLHGIDNTAYEERPVPQIGDDDVLVEVKKTGICGSDVHYLAHGRIGDFVVESPMVLGHESAGVVNKVGKSVKSVKVGDRVAMEPGVSCRKCEECKRGRYQLCPDMAFAATPPYDGTLARYYRLPADLVYLLPANLSLEDGAMMEPLSVAVHSVSTLAQLRPNQTVAIFGCGPVGLLCMAVAKAFGASRIVAIDIVPSRLEFAKSYAATETFLPPKPEAGESKIAYSGRSAAAMKQQLGIEDRGDKAIDVILDASGAEVSIQTALFIAKIGGTFIQVGMGQPEITIPITLLLAKELTVKGSFRYGPGDYHLAIALAAQGKVDLKRMVTHRFAFTDAVTAFKATKAGKSEDGKPLIKAVISGPDVPTDALTMPFKARNAYYLRISSTTVLPLYLYLDEQHTGWMTDRVLQCVLADLRPKIIPKLRAEADAYYGSGPTPANAKRGTVDVHRGDTYQFAFFFREAEQHAILLKTRDFFLAPVSSLPAPAPPPTTEPVPKSKARKRKGKKSAEGASSDTRKKGQRKTAPLVEDLDEEVPDGPDDTTTDLSSSTAPRRSTRARKPVQAAYLEADGDSDGDQDDFYEPDDVPQDLSTHTNVVTEDSQADPAHQEDPAGPVVVKDEDEGISGIGQPTGPTDQATGSSTLSSQLGTFGNAMDVDDEEPKPKLSMRARYQGFPISGRCLCVVVEPWPPVRSKSRAPSLAPMADTTVRASSIAPPDFVPSGGNQDGRARTPLFLPDFDRNRSETPAPFRFRTLPPVPLFDDPAPGNEGDLEEDDLMSFSQMLTTTGGRAGGGDDDDFDGAVFFADADEAREL</sequence>
<dbReference type="SUPFAM" id="SSF50129">
    <property type="entry name" value="GroES-like"/>
    <property type="match status" value="1"/>
</dbReference>
<dbReference type="SMART" id="SM00829">
    <property type="entry name" value="PKS_ER"/>
    <property type="match status" value="1"/>
</dbReference>
<dbReference type="Pfam" id="PF00107">
    <property type="entry name" value="ADH_zinc_N"/>
    <property type="match status" value="1"/>
</dbReference>
<dbReference type="EMBL" id="SEOQ01000181">
    <property type="protein sequence ID" value="TFY67809.1"/>
    <property type="molecule type" value="Genomic_DNA"/>
</dbReference>
<dbReference type="PANTHER" id="PTHR43161:SF9">
    <property type="entry name" value="SORBITOL DEHYDROGENASE"/>
    <property type="match status" value="1"/>
</dbReference>
<dbReference type="STRING" id="205917.A0A4Y9Z346"/>
<dbReference type="GO" id="GO:0008270">
    <property type="term" value="F:zinc ion binding"/>
    <property type="evidence" value="ECO:0007669"/>
    <property type="project" value="InterPro"/>
</dbReference>
<dbReference type="Gene3D" id="3.40.50.720">
    <property type="entry name" value="NAD(P)-binding Rossmann-like Domain"/>
    <property type="match status" value="1"/>
</dbReference>
<feature type="compositionally biased region" description="Polar residues" evidence="8">
    <location>
        <begin position="594"/>
        <end position="605"/>
    </location>
</feature>
<evidence type="ECO:0000313" key="11">
    <source>
        <dbReference type="Proteomes" id="UP000298327"/>
    </source>
</evidence>
<dbReference type="Gene3D" id="3.90.180.10">
    <property type="entry name" value="Medium-chain alcohol dehydrogenases, catalytic domain"/>
    <property type="match status" value="1"/>
</dbReference>
<dbReference type="InterPro" id="IPR045306">
    <property type="entry name" value="SDH-like"/>
</dbReference>
<evidence type="ECO:0000256" key="5">
    <source>
        <dbReference type="ARBA" id="ARBA00023002"/>
    </source>
</evidence>
<dbReference type="InterPro" id="IPR013149">
    <property type="entry name" value="ADH-like_C"/>
</dbReference>
<dbReference type="OrthoDB" id="2148442at2759"/>
<gene>
    <name evidence="10" type="ORF">EVG20_g3803</name>
</gene>
<name>A0A4Y9Z346_9AGAM</name>
<evidence type="ECO:0000256" key="3">
    <source>
        <dbReference type="ARBA" id="ARBA00022723"/>
    </source>
</evidence>
<dbReference type="FunFam" id="3.40.50.720:FF:000068">
    <property type="entry name" value="Sorbitol dehydrogenase"/>
    <property type="match status" value="1"/>
</dbReference>
<keyword evidence="4 7" id="KW-0862">Zinc</keyword>
<dbReference type="PANTHER" id="PTHR43161">
    <property type="entry name" value="SORBITOL DEHYDROGENASE"/>
    <property type="match status" value="1"/>
</dbReference>
<feature type="domain" description="Enoyl reductase (ER)" evidence="9">
    <location>
        <begin position="11"/>
        <end position="361"/>
    </location>
</feature>
<feature type="compositionally biased region" description="Acidic residues" evidence="8">
    <location>
        <begin position="534"/>
        <end position="548"/>
    </location>
</feature>
<dbReference type="CDD" id="cd05285">
    <property type="entry name" value="sorbitol_DH"/>
    <property type="match status" value="1"/>
</dbReference>
<comment type="cofactor">
    <cofactor evidence="1 7">
        <name>Zn(2+)</name>
        <dbReference type="ChEBI" id="CHEBI:29105"/>
    </cofactor>
</comment>
<organism evidence="10 11">
    <name type="scientific">Dentipellis fragilis</name>
    <dbReference type="NCBI Taxonomy" id="205917"/>
    <lineage>
        <taxon>Eukaryota</taxon>
        <taxon>Fungi</taxon>
        <taxon>Dikarya</taxon>
        <taxon>Basidiomycota</taxon>
        <taxon>Agaricomycotina</taxon>
        <taxon>Agaricomycetes</taxon>
        <taxon>Russulales</taxon>
        <taxon>Hericiaceae</taxon>
        <taxon>Dentipellis</taxon>
    </lineage>
</organism>
<dbReference type="PROSITE" id="PS00059">
    <property type="entry name" value="ADH_ZINC"/>
    <property type="match status" value="1"/>
</dbReference>
<evidence type="ECO:0000256" key="1">
    <source>
        <dbReference type="ARBA" id="ARBA00001947"/>
    </source>
</evidence>
<protein>
    <recommendedName>
        <fullName evidence="9">Enoyl reductase (ER) domain-containing protein</fullName>
    </recommendedName>
</protein>
<evidence type="ECO:0000256" key="2">
    <source>
        <dbReference type="ARBA" id="ARBA00008072"/>
    </source>
</evidence>
<evidence type="ECO:0000256" key="4">
    <source>
        <dbReference type="ARBA" id="ARBA00022833"/>
    </source>
</evidence>
<dbReference type="Pfam" id="PF08240">
    <property type="entry name" value="ADH_N"/>
    <property type="match status" value="1"/>
</dbReference>
<dbReference type="SUPFAM" id="SSF51735">
    <property type="entry name" value="NAD(P)-binding Rossmann-fold domains"/>
    <property type="match status" value="1"/>
</dbReference>